<dbReference type="Gene3D" id="1.20.58.80">
    <property type="entry name" value="Phosphotransferase system, lactose/cellobiose-type IIA subunit"/>
    <property type="match status" value="1"/>
</dbReference>
<proteinExistence type="predicted"/>
<feature type="region of interest" description="Disordered" evidence="1">
    <location>
        <begin position="254"/>
        <end position="336"/>
    </location>
</feature>
<accession>A0A8H4EXN6</accession>
<gene>
    <name evidence="2" type="ORF">FB192DRAFT_1313656</name>
</gene>
<feature type="compositionally biased region" description="Polar residues" evidence="1">
    <location>
        <begin position="254"/>
        <end position="270"/>
    </location>
</feature>
<evidence type="ECO:0000313" key="3">
    <source>
        <dbReference type="Proteomes" id="UP000469890"/>
    </source>
</evidence>
<feature type="compositionally biased region" description="Polar residues" evidence="1">
    <location>
        <begin position="325"/>
        <end position="336"/>
    </location>
</feature>
<dbReference type="Proteomes" id="UP000469890">
    <property type="component" value="Unassembled WGS sequence"/>
</dbReference>
<feature type="compositionally biased region" description="Low complexity" evidence="1">
    <location>
        <begin position="303"/>
        <end position="324"/>
    </location>
</feature>
<comment type="caution">
    <text evidence="2">The sequence shown here is derived from an EMBL/GenBank/DDBJ whole genome shotgun (WGS) entry which is preliminary data.</text>
</comment>
<name>A0A8H4EXN6_MUCCL</name>
<feature type="compositionally biased region" description="Polar residues" evidence="1">
    <location>
        <begin position="283"/>
        <end position="299"/>
    </location>
</feature>
<evidence type="ECO:0000256" key="1">
    <source>
        <dbReference type="SAM" id="MobiDB-lite"/>
    </source>
</evidence>
<organism evidence="2 3">
    <name type="scientific">Mucor circinelloides f. lusitanicus</name>
    <name type="common">Mucor racemosus var. lusitanicus</name>
    <dbReference type="NCBI Taxonomy" id="29924"/>
    <lineage>
        <taxon>Eukaryota</taxon>
        <taxon>Fungi</taxon>
        <taxon>Fungi incertae sedis</taxon>
        <taxon>Mucoromycota</taxon>
        <taxon>Mucoromycotina</taxon>
        <taxon>Mucoromycetes</taxon>
        <taxon>Mucorales</taxon>
        <taxon>Mucorineae</taxon>
        <taxon>Mucoraceae</taxon>
        <taxon>Mucor</taxon>
    </lineage>
</organism>
<protein>
    <recommendedName>
        <fullName evidence="4">MIT domain-containing protein</fullName>
    </recommendedName>
</protein>
<evidence type="ECO:0008006" key="4">
    <source>
        <dbReference type="Google" id="ProtNLM"/>
    </source>
</evidence>
<reference evidence="2 3" key="1">
    <citation type="submission" date="2019-09" db="EMBL/GenBank/DDBJ databases">
        <authorList>
            <consortium name="DOE Joint Genome Institute"/>
            <person name="Mondo S.J."/>
            <person name="Navarro-Mendoza M.I."/>
            <person name="Perez-Arques C."/>
            <person name="Panchal S."/>
            <person name="Nicolas F.E."/>
            <person name="Ganguly P."/>
            <person name="Pangilinan J."/>
            <person name="Grigoriev I."/>
            <person name="Heitman J."/>
            <person name="Sanya K."/>
            <person name="Garre V."/>
        </authorList>
    </citation>
    <scope>NUCLEOTIDE SEQUENCE [LARGE SCALE GENOMIC DNA]</scope>
    <source>
        <strain evidence="2 3">MU402</strain>
    </source>
</reference>
<dbReference type="InterPro" id="IPR036181">
    <property type="entry name" value="MIT_dom_sf"/>
</dbReference>
<dbReference type="EMBL" id="JAAECE010000010">
    <property type="protein sequence ID" value="KAF1797058.1"/>
    <property type="molecule type" value="Genomic_DNA"/>
</dbReference>
<sequence length="336" mass="37039">MKLVSIAADEYEEGNESVALDIYLTGVDKILMALPNKTDQSTKLAIREKLQSVEERVGILNLATSQKKIQQEELLQGEEIKSSVINSFILSRIASTISTISSKAYQTATTSAPIVEITLDTSSTANSDIQTTSATSTMPTIYIEGGGDPMTRFKRLGQYMIDITVTCAVLVKQSPLPDLVSFLFSYLIQLFLWFDSQYHVMQKAQDFGIQCIKFGLQADERYRLHEFLSEGLYMLIAAGLKAAVAFNETPRYTGNTASGSEQTIASNNNTKHARHRSEPIDTPANTSTANKKFGQQQRPAQRPTSSFSASTSSSSNSTPCSPQSAQKTRTSWVWPW</sequence>
<evidence type="ECO:0000313" key="2">
    <source>
        <dbReference type="EMBL" id="KAF1797058.1"/>
    </source>
</evidence>
<dbReference type="SUPFAM" id="SSF116846">
    <property type="entry name" value="MIT domain"/>
    <property type="match status" value="1"/>
</dbReference>
<dbReference type="AlphaFoldDB" id="A0A8H4EXN6"/>